<dbReference type="InterPro" id="IPR016192">
    <property type="entry name" value="APOBEC/CMP_deaminase_Zn-bd"/>
</dbReference>
<dbReference type="PIRSF" id="PIRSF006019">
    <property type="entry name" value="dCMP_deaminase"/>
    <property type="match status" value="1"/>
</dbReference>
<evidence type="ECO:0000313" key="9">
    <source>
        <dbReference type="EMBL" id="TKJ41931.1"/>
    </source>
</evidence>
<evidence type="ECO:0000256" key="3">
    <source>
        <dbReference type="ARBA" id="ARBA00022723"/>
    </source>
</evidence>
<sequence length="154" mass="17058">MNKAPERIPWDHYFMKIAQLVAERSTCVRRKVGAVIVRDKHILTTGYNGAPKELPHCTQIGCLREELGIPSGERVEICRGIHAEQNALVQASRFGISLEGGTLYSSTQPCVTCAKLLINAGIVKILYLEGYADKLGKEMLSEAGVELEQLKFEE</sequence>
<dbReference type="SUPFAM" id="SSF53927">
    <property type="entry name" value="Cytidine deaminase-like"/>
    <property type="match status" value="1"/>
</dbReference>
<accession>A0A532V3Z9</accession>
<comment type="similarity">
    <text evidence="2">Belongs to the cytidine and deoxycytidylate deaminase family.</text>
</comment>
<dbReference type="InterPro" id="IPR015517">
    <property type="entry name" value="dCMP_deaminase-rel"/>
</dbReference>
<keyword evidence="5 7" id="KW-0862">Zinc</keyword>
<feature type="active site" description="Proton donor" evidence="6">
    <location>
        <position position="84"/>
    </location>
</feature>
<organism evidence="9 10">
    <name type="scientific">candidate division TA06 bacterium B3_TA06</name>
    <dbReference type="NCBI Taxonomy" id="2012487"/>
    <lineage>
        <taxon>Bacteria</taxon>
        <taxon>Bacteria division TA06</taxon>
    </lineage>
</organism>
<dbReference type="InterPro" id="IPR002125">
    <property type="entry name" value="CMP_dCMP_dom"/>
</dbReference>
<protein>
    <submittedName>
        <fullName evidence="9">Cytidine deaminase</fullName>
    </submittedName>
</protein>
<dbReference type="PANTHER" id="PTHR11086:SF18">
    <property type="entry name" value="DEOXYCYTIDYLATE DEAMINASE"/>
    <property type="match status" value="1"/>
</dbReference>
<dbReference type="Gene3D" id="3.40.140.10">
    <property type="entry name" value="Cytidine Deaminase, domain 2"/>
    <property type="match status" value="1"/>
</dbReference>
<dbReference type="Pfam" id="PF00383">
    <property type="entry name" value="dCMP_cyt_deam_1"/>
    <property type="match status" value="1"/>
</dbReference>
<dbReference type="PANTHER" id="PTHR11086">
    <property type="entry name" value="DEOXYCYTIDYLATE DEAMINASE-RELATED"/>
    <property type="match status" value="1"/>
</dbReference>
<evidence type="ECO:0000256" key="6">
    <source>
        <dbReference type="PIRSR" id="PIRSR006019-1"/>
    </source>
</evidence>
<evidence type="ECO:0000256" key="2">
    <source>
        <dbReference type="ARBA" id="ARBA00006576"/>
    </source>
</evidence>
<dbReference type="InterPro" id="IPR016193">
    <property type="entry name" value="Cytidine_deaminase-like"/>
</dbReference>
<evidence type="ECO:0000256" key="5">
    <source>
        <dbReference type="ARBA" id="ARBA00022833"/>
    </source>
</evidence>
<dbReference type="InterPro" id="IPR035105">
    <property type="entry name" value="Deoxycytidylate_deaminase_dom"/>
</dbReference>
<evidence type="ECO:0000256" key="4">
    <source>
        <dbReference type="ARBA" id="ARBA00022801"/>
    </source>
</evidence>
<gene>
    <name evidence="9" type="ORF">CEE36_07700</name>
</gene>
<dbReference type="GO" id="GO:0008270">
    <property type="term" value="F:zinc ion binding"/>
    <property type="evidence" value="ECO:0007669"/>
    <property type="project" value="InterPro"/>
</dbReference>
<evidence type="ECO:0000256" key="7">
    <source>
        <dbReference type="PIRSR" id="PIRSR006019-2"/>
    </source>
</evidence>
<feature type="binding site" evidence="7">
    <location>
        <position position="113"/>
    </location>
    <ligand>
        <name>Zn(2+)</name>
        <dbReference type="ChEBI" id="CHEBI:29105"/>
        <note>catalytic</note>
    </ligand>
</feature>
<comment type="cofactor">
    <cofactor evidence="1 7">
        <name>Zn(2+)</name>
        <dbReference type="ChEBI" id="CHEBI:29105"/>
    </cofactor>
</comment>
<dbReference type="Proteomes" id="UP000317778">
    <property type="component" value="Unassembled WGS sequence"/>
</dbReference>
<keyword evidence="4" id="KW-0378">Hydrolase</keyword>
<feature type="domain" description="CMP/dCMP-type deaminase" evidence="8">
    <location>
        <begin position="9"/>
        <end position="147"/>
    </location>
</feature>
<dbReference type="EMBL" id="NJBO01000012">
    <property type="protein sequence ID" value="TKJ41931.1"/>
    <property type="molecule type" value="Genomic_DNA"/>
</dbReference>
<dbReference type="AlphaFoldDB" id="A0A532V3Z9"/>
<dbReference type="InterPro" id="IPR016473">
    <property type="entry name" value="dCMP_deaminase"/>
</dbReference>
<evidence type="ECO:0000313" key="10">
    <source>
        <dbReference type="Proteomes" id="UP000317778"/>
    </source>
</evidence>
<feature type="binding site" evidence="7">
    <location>
        <position position="110"/>
    </location>
    <ligand>
        <name>Zn(2+)</name>
        <dbReference type="ChEBI" id="CHEBI:29105"/>
        <note>catalytic</note>
    </ligand>
</feature>
<keyword evidence="3 7" id="KW-0479">Metal-binding</keyword>
<evidence type="ECO:0000256" key="1">
    <source>
        <dbReference type="ARBA" id="ARBA00001947"/>
    </source>
</evidence>
<dbReference type="PROSITE" id="PS51747">
    <property type="entry name" value="CYT_DCMP_DEAMINASES_2"/>
    <property type="match status" value="1"/>
</dbReference>
<dbReference type="GO" id="GO:0005737">
    <property type="term" value="C:cytoplasm"/>
    <property type="evidence" value="ECO:0007669"/>
    <property type="project" value="TreeGrafter"/>
</dbReference>
<proteinExistence type="inferred from homology"/>
<reference evidence="9 10" key="1">
    <citation type="submission" date="2017-06" db="EMBL/GenBank/DDBJ databases">
        <title>Novel microbial phyla capable of carbon fixation and sulfur reduction in deep-sea sediments.</title>
        <authorList>
            <person name="Huang J."/>
            <person name="Baker B."/>
            <person name="Wang Y."/>
        </authorList>
    </citation>
    <scope>NUCLEOTIDE SEQUENCE [LARGE SCALE GENOMIC DNA]</scope>
    <source>
        <strain evidence="9">B3_TA06</strain>
    </source>
</reference>
<dbReference type="GO" id="GO:0004132">
    <property type="term" value="F:dCMP deaminase activity"/>
    <property type="evidence" value="ECO:0007669"/>
    <property type="project" value="InterPro"/>
</dbReference>
<dbReference type="GO" id="GO:0006220">
    <property type="term" value="P:pyrimidine nucleotide metabolic process"/>
    <property type="evidence" value="ECO:0007669"/>
    <property type="project" value="InterPro"/>
</dbReference>
<feature type="binding site" evidence="7">
    <location>
        <position position="82"/>
    </location>
    <ligand>
        <name>Zn(2+)</name>
        <dbReference type="ChEBI" id="CHEBI:29105"/>
        <note>catalytic</note>
    </ligand>
</feature>
<comment type="caution">
    <text evidence="9">The sequence shown here is derived from an EMBL/GenBank/DDBJ whole genome shotgun (WGS) entry which is preliminary data.</text>
</comment>
<evidence type="ECO:0000259" key="8">
    <source>
        <dbReference type="PROSITE" id="PS51747"/>
    </source>
</evidence>
<dbReference type="CDD" id="cd01286">
    <property type="entry name" value="deoxycytidylate_deaminase"/>
    <property type="match status" value="1"/>
</dbReference>
<dbReference type="PROSITE" id="PS00903">
    <property type="entry name" value="CYT_DCMP_DEAMINASES_1"/>
    <property type="match status" value="1"/>
</dbReference>
<name>A0A532V3Z9_UNCT6</name>